<dbReference type="SUPFAM" id="SSF56601">
    <property type="entry name" value="beta-lactamase/transpeptidase-like"/>
    <property type="match status" value="1"/>
</dbReference>
<reference evidence="4" key="2">
    <citation type="submission" date="2020-09" db="EMBL/GenBank/DDBJ databases">
        <authorList>
            <person name="Sun Q."/>
            <person name="Ohkuma M."/>
        </authorList>
    </citation>
    <scope>NUCLEOTIDE SEQUENCE</scope>
    <source>
        <strain evidence="4">JCM 3172</strain>
    </source>
</reference>
<evidence type="ECO:0000259" key="3">
    <source>
        <dbReference type="Pfam" id="PF00144"/>
    </source>
</evidence>
<evidence type="ECO:0000313" key="4">
    <source>
        <dbReference type="EMBL" id="GGT56063.1"/>
    </source>
</evidence>
<keyword evidence="2" id="KW-0732">Signal</keyword>
<gene>
    <name evidence="4" type="ORF">GCM10014713_57310</name>
</gene>
<dbReference type="InterPro" id="IPR050491">
    <property type="entry name" value="AmpC-like"/>
</dbReference>
<dbReference type="InterPro" id="IPR001466">
    <property type="entry name" value="Beta-lactam-related"/>
</dbReference>
<keyword evidence="4" id="KW-0645">Protease</keyword>
<name>A0A918LVJ6_9ACTN</name>
<feature type="domain" description="Beta-lactamase-related" evidence="3">
    <location>
        <begin position="51"/>
        <end position="376"/>
    </location>
</feature>
<evidence type="ECO:0000256" key="1">
    <source>
        <dbReference type="SAM" id="MobiDB-lite"/>
    </source>
</evidence>
<evidence type="ECO:0000313" key="5">
    <source>
        <dbReference type="Proteomes" id="UP000619486"/>
    </source>
</evidence>
<organism evidence="4 5">
    <name type="scientific">Streptomyces purpureus</name>
    <dbReference type="NCBI Taxonomy" id="1951"/>
    <lineage>
        <taxon>Bacteria</taxon>
        <taxon>Bacillati</taxon>
        <taxon>Actinomycetota</taxon>
        <taxon>Actinomycetes</taxon>
        <taxon>Kitasatosporales</taxon>
        <taxon>Streptomycetaceae</taxon>
        <taxon>Streptomyces</taxon>
    </lineage>
</organism>
<keyword evidence="4" id="KW-0121">Carboxypeptidase</keyword>
<comment type="caution">
    <text evidence="4">The sequence shown here is derived from an EMBL/GenBank/DDBJ whole genome shotgun (WGS) entry which is preliminary data.</text>
</comment>
<reference evidence="4" key="1">
    <citation type="journal article" date="2014" name="Int. J. Syst. Evol. Microbiol.">
        <title>Complete genome sequence of Corynebacterium casei LMG S-19264T (=DSM 44701T), isolated from a smear-ripened cheese.</title>
        <authorList>
            <consortium name="US DOE Joint Genome Institute (JGI-PGF)"/>
            <person name="Walter F."/>
            <person name="Albersmeier A."/>
            <person name="Kalinowski J."/>
            <person name="Ruckert C."/>
        </authorList>
    </citation>
    <scope>NUCLEOTIDE SEQUENCE</scope>
    <source>
        <strain evidence="4">JCM 3172</strain>
    </source>
</reference>
<protein>
    <submittedName>
        <fullName evidence="4">D-alanyl-D-alanine carboxypeptidase</fullName>
    </submittedName>
</protein>
<dbReference type="PANTHER" id="PTHR46825">
    <property type="entry name" value="D-ALANYL-D-ALANINE-CARBOXYPEPTIDASE/ENDOPEPTIDASE AMPH"/>
    <property type="match status" value="1"/>
</dbReference>
<dbReference type="EMBL" id="BMQQ01000029">
    <property type="protein sequence ID" value="GGT56063.1"/>
    <property type="molecule type" value="Genomic_DNA"/>
</dbReference>
<dbReference type="Gene3D" id="3.40.710.10">
    <property type="entry name" value="DD-peptidase/beta-lactamase superfamily"/>
    <property type="match status" value="1"/>
</dbReference>
<dbReference type="PANTHER" id="PTHR46825:SF7">
    <property type="entry name" value="D-ALANYL-D-ALANINE CARBOXYPEPTIDASE"/>
    <property type="match status" value="1"/>
</dbReference>
<dbReference type="RefSeq" id="WP_189204474.1">
    <property type="nucleotide sequence ID" value="NZ_BMQQ01000029.1"/>
</dbReference>
<feature type="region of interest" description="Disordered" evidence="1">
    <location>
        <begin position="242"/>
        <end position="270"/>
    </location>
</feature>
<keyword evidence="4" id="KW-0378">Hydrolase</keyword>
<keyword evidence="5" id="KW-1185">Reference proteome</keyword>
<dbReference type="Proteomes" id="UP000619486">
    <property type="component" value="Unassembled WGS sequence"/>
</dbReference>
<feature type="chain" id="PRO_5038832490" evidence="2">
    <location>
        <begin position="29"/>
        <end position="392"/>
    </location>
</feature>
<dbReference type="GO" id="GO:0004180">
    <property type="term" value="F:carboxypeptidase activity"/>
    <property type="evidence" value="ECO:0007669"/>
    <property type="project" value="UniProtKB-KW"/>
</dbReference>
<accession>A0A918LVJ6</accession>
<sequence>MSVRTVRPVRTALAAVAVAAAVALTAPAAANASGPAPEKSGGGHRATQKALEAAVADGVPGALAQARDGRHTWTGAAGVADLTSGRERQGKDVYRVGSITKTFVATVLLQLEAEGRLDLDDTVDRWLPGVVKGNGHDGRRITLRQLLNHTSGVYSVTSDPEFQDTIFGPGFLEHRYDTWTPRQLVAIAMTHKPDFAPGTSWNYSNTNYVLAGMVIEKATGRPYGKEVERRIIKPLKLRSTSVPGKDVTMPKPSGRAYSKLNGDPKPGDPVHDVTELSPTIAHAAGEMISNSGDLQRFYRALLGGELLPPAQLKAMTDTVTVTMEGAEFGYGLGLMKQKLSCGTEVWGHGGGIHGSSSQAQVSRDARHSLALNFNGDWSGDSQKVVEAEFCGK</sequence>
<feature type="region of interest" description="Disordered" evidence="1">
    <location>
        <begin position="29"/>
        <end position="49"/>
    </location>
</feature>
<evidence type="ECO:0000256" key="2">
    <source>
        <dbReference type="SAM" id="SignalP"/>
    </source>
</evidence>
<proteinExistence type="predicted"/>
<dbReference type="AlphaFoldDB" id="A0A918LVJ6"/>
<feature type="signal peptide" evidence="2">
    <location>
        <begin position="1"/>
        <end position="28"/>
    </location>
</feature>
<dbReference type="InterPro" id="IPR012338">
    <property type="entry name" value="Beta-lactam/transpept-like"/>
</dbReference>
<dbReference type="Pfam" id="PF00144">
    <property type="entry name" value="Beta-lactamase"/>
    <property type="match status" value="1"/>
</dbReference>